<reference evidence="1" key="1">
    <citation type="submission" date="2021-01" db="EMBL/GenBank/DDBJ databases">
        <title>Rhizobium sp. strain KVB221 16S ribosomal RNA gene Genome sequencing and assembly.</title>
        <authorList>
            <person name="Kang M."/>
        </authorList>
    </citation>
    <scope>NUCLEOTIDE SEQUENCE</scope>
    <source>
        <strain evidence="1">KVB221</strain>
    </source>
</reference>
<name>A0A936YI15_9HYPH</name>
<dbReference type="InterPro" id="IPR027266">
    <property type="entry name" value="TrmE/GcvT-like"/>
</dbReference>
<accession>A0A936YI15</accession>
<proteinExistence type="predicted"/>
<dbReference type="AlphaFoldDB" id="A0A936YI15"/>
<comment type="caution">
    <text evidence="1">The sequence shown here is derived from an EMBL/GenBank/DDBJ whole genome shotgun (WGS) entry which is preliminary data.</text>
</comment>
<gene>
    <name evidence="1" type="ORF">JJB09_01135</name>
</gene>
<protein>
    <recommendedName>
        <fullName evidence="3">Sarcosine oxidase subunit gamma</fullName>
    </recommendedName>
</protein>
<evidence type="ECO:0008006" key="3">
    <source>
        <dbReference type="Google" id="ProtNLM"/>
    </source>
</evidence>
<organism evidence="1 2">
    <name type="scientific">Rhizobium setariae</name>
    <dbReference type="NCBI Taxonomy" id="2801340"/>
    <lineage>
        <taxon>Bacteria</taxon>
        <taxon>Pseudomonadati</taxon>
        <taxon>Pseudomonadota</taxon>
        <taxon>Alphaproteobacteria</taxon>
        <taxon>Hyphomicrobiales</taxon>
        <taxon>Rhizobiaceae</taxon>
        <taxon>Rhizobium/Agrobacterium group</taxon>
        <taxon>Rhizobium</taxon>
    </lineage>
</organism>
<sequence>MRDLTSNWLPVPAWDDVSLNRSDLTARTVTLPSQHLVSGNLTAFSAKAGLPDNGAGAFQEVSGDHYALRVARDRILVVGGPAEELGPGWHPDGYAATDVSASFHVFEFSGTGIEALLQEAMFVDPNIQSASASTMFAGQAAFVYYHQGKLRVHVERGFAPFIWQWLEARD</sequence>
<dbReference type="Proteomes" id="UP000633219">
    <property type="component" value="Unassembled WGS sequence"/>
</dbReference>
<evidence type="ECO:0000313" key="1">
    <source>
        <dbReference type="EMBL" id="MBL0370619.1"/>
    </source>
</evidence>
<dbReference type="Gene3D" id="3.30.1360.120">
    <property type="entry name" value="Probable tRNA modification gtpase trme, domain 1"/>
    <property type="match status" value="1"/>
</dbReference>
<keyword evidence="2" id="KW-1185">Reference proteome</keyword>
<dbReference type="RefSeq" id="WP_201651931.1">
    <property type="nucleotide sequence ID" value="NZ_JAEQNC010000001.1"/>
</dbReference>
<evidence type="ECO:0000313" key="2">
    <source>
        <dbReference type="Proteomes" id="UP000633219"/>
    </source>
</evidence>
<dbReference type="EMBL" id="JAEQNC010000001">
    <property type="protein sequence ID" value="MBL0370619.1"/>
    <property type="molecule type" value="Genomic_DNA"/>
</dbReference>